<dbReference type="Proteomes" id="UP000321917">
    <property type="component" value="Unassembled WGS sequence"/>
</dbReference>
<dbReference type="InterPro" id="IPR006076">
    <property type="entry name" value="FAD-dep_OxRdtase"/>
</dbReference>
<gene>
    <name evidence="9" type="ORF">ESZ26_00550</name>
    <name evidence="10" type="ORF">ESZ27_15210</name>
</gene>
<dbReference type="Gene3D" id="3.50.50.60">
    <property type="entry name" value="FAD/NAD(P)-binding domain"/>
    <property type="match status" value="1"/>
</dbReference>
<dbReference type="PROSITE" id="PS00977">
    <property type="entry name" value="FAD_G3PDH_1"/>
    <property type="match status" value="1"/>
</dbReference>
<keyword evidence="11" id="KW-1185">Reference proteome</keyword>
<dbReference type="NCBIfam" id="NF009906">
    <property type="entry name" value="PRK13369.1"/>
    <property type="match status" value="1"/>
</dbReference>
<evidence type="ECO:0000256" key="1">
    <source>
        <dbReference type="ARBA" id="ARBA00001974"/>
    </source>
</evidence>
<evidence type="ECO:0000256" key="2">
    <source>
        <dbReference type="ARBA" id="ARBA00007330"/>
    </source>
</evidence>
<accession>A0A5C6Q5M1</accession>
<evidence type="ECO:0000313" key="12">
    <source>
        <dbReference type="Proteomes" id="UP000321917"/>
    </source>
</evidence>
<evidence type="ECO:0000256" key="4">
    <source>
        <dbReference type="ARBA" id="ARBA00022827"/>
    </source>
</evidence>
<dbReference type="SUPFAM" id="SSF51905">
    <property type="entry name" value="FAD/NAD(P)-binding domain"/>
    <property type="match status" value="1"/>
</dbReference>
<reference evidence="10 12" key="1">
    <citation type="submission" date="2019-07" db="EMBL/GenBank/DDBJ databases">
        <title>Genomes of sea-ice associated Colwellia species.</title>
        <authorList>
            <person name="Bowman J.P."/>
        </authorList>
    </citation>
    <scope>NUCLEOTIDE SEQUENCE [LARGE SCALE GENOMIC DNA]</scope>
    <source>
        <strain evidence="9 11">ACAM 607</strain>
        <strain evidence="10 12">IC036</strain>
    </source>
</reference>
<keyword evidence="3 6" id="KW-0285">Flavoprotein</keyword>
<dbReference type="Gene3D" id="1.10.8.870">
    <property type="entry name" value="Alpha-glycerophosphate oxidase, cap domain"/>
    <property type="match status" value="1"/>
</dbReference>
<feature type="domain" description="FAD dependent oxidoreductase" evidence="7">
    <location>
        <begin position="9"/>
        <end position="327"/>
    </location>
</feature>
<protein>
    <recommendedName>
        <fullName evidence="6">Glycerol-3-phosphate dehydrogenase</fullName>
        <ecNumber evidence="6">1.1.5.3</ecNumber>
    </recommendedName>
</protein>
<dbReference type="Pfam" id="PF01266">
    <property type="entry name" value="DAO"/>
    <property type="match status" value="1"/>
</dbReference>
<dbReference type="GO" id="GO:0004368">
    <property type="term" value="F:glycerol-3-phosphate dehydrogenase (quinone) activity"/>
    <property type="evidence" value="ECO:0007669"/>
    <property type="project" value="UniProtKB-EC"/>
</dbReference>
<dbReference type="InterPro" id="IPR031656">
    <property type="entry name" value="DAO_C"/>
</dbReference>
<evidence type="ECO:0000313" key="10">
    <source>
        <dbReference type="EMBL" id="TWX64060.1"/>
    </source>
</evidence>
<dbReference type="GO" id="GO:0009331">
    <property type="term" value="C:glycerol-3-phosphate dehydrogenase (FAD) complex"/>
    <property type="evidence" value="ECO:0007669"/>
    <property type="project" value="UniProtKB-UniRule"/>
</dbReference>
<dbReference type="RefSeq" id="WP_146796056.1">
    <property type="nucleotide sequence ID" value="NZ_VOLP01000001.1"/>
</dbReference>
<dbReference type="PANTHER" id="PTHR11985:SF15">
    <property type="entry name" value="GLYCEROL-3-PHOSPHATE DEHYDROGENASE, MITOCHONDRIAL"/>
    <property type="match status" value="1"/>
</dbReference>
<dbReference type="AlphaFoldDB" id="A0A5C6Q5M1"/>
<dbReference type="Pfam" id="PF16901">
    <property type="entry name" value="DAO_C"/>
    <property type="match status" value="1"/>
</dbReference>
<dbReference type="GO" id="GO:0046168">
    <property type="term" value="P:glycerol-3-phosphate catabolic process"/>
    <property type="evidence" value="ECO:0007669"/>
    <property type="project" value="TreeGrafter"/>
</dbReference>
<feature type="domain" description="Alpha-glycerophosphate oxidase C-terminal" evidence="8">
    <location>
        <begin position="383"/>
        <end position="496"/>
    </location>
</feature>
<comment type="cofactor">
    <cofactor evidence="1 6">
        <name>FAD</name>
        <dbReference type="ChEBI" id="CHEBI:57692"/>
    </cofactor>
</comment>
<evidence type="ECO:0000259" key="8">
    <source>
        <dbReference type="Pfam" id="PF16901"/>
    </source>
</evidence>
<dbReference type="InterPro" id="IPR000447">
    <property type="entry name" value="G3P_DH_FAD-dep"/>
</dbReference>
<dbReference type="PRINTS" id="PR01001">
    <property type="entry name" value="FADG3PDH"/>
</dbReference>
<sequence length="512" mass="57340">MKDQSVIHDLLVIGGGINGTGIAADAAGRGLNVLLCEMNDLASSTSSNSSKLIHGGLRYLEYYEFRLVREGLAEREILLKNAPHIIWPLRFRLPHRSHLRPSWMIRIGLFMYDNLAKRATLKGSKGIKFDKNSPVVDTITKGFEYSDAWVDDARMVVLNAIAAREKGANIMTRTRCSDAKRVGDIWEVTLHDNITGQKQVVKTKALVNAAGPWVTSIFDEALKTPSPKKIRLIKGSHIIVPRIHNETQAYILQNEDKRIVFVIPYEDDFSLIGTTDIEHIGDPATACISKEETDYLISVVNGHFKHQISSSDVVATYSGVRPLLDDESDSPAAVTRDYTFEVDAPQGKAPLLSVFGGKITTYRKLSEAAVNGIINHFPDAGKCMTAHTALPGGNFDNQHNLQTSLQRQYSWLPRKIINRYVRSYGTLSHKICGGIKSLEGMGEYFGAGLYQREVEYLIEQEWAVDLEDIIWRRSKLSLHLTSIEKSELERFIEIFNSGIKVKSTIELQQRKA</sequence>
<dbReference type="Gene3D" id="3.30.9.10">
    <property type="entry name" value="D-Amino Acid Oxidase, subunit A, domain 2"/>
    <property type="match status" value="1"/>
</dbReference>
<comment type="catalytic activity">
    <reaction evidence="6">
        <text>a quinone + sn-glycerol 3-phosphate = dihydroxyacetone phosphate + a quinol</text>
        <dbReference type="Rhea" id="RHEA:18977"/>
        <dbReference type="ChEBI" id="CHEBI:24646"/>
        <dbReference type="ChEBI" id="CHEBI:57597"/>
        <dbReference type="ChEBI" id="CHEBI:57642"/>
        <dbReference type="ChEBI" id="CHEBI:132124"/>
        <dbReference type="EC" id="1.1.5.3"/>
    </reaction>
</comment>
<proteinExistence type="inferred from homology"/>
<dbReference type="OrthoDB" id="9766796at2"/>
<evidence type="ECO:0000259" key="7">
    <source>
        <dbReference type="Pfam" id="PF01266"/>
    </source>
</evidence>
<keyword evidence="5 6" id="KW-0560">Oxidoreductase</keyword>
<evidence type="ECO:0000256" key="6">
    <source>
        <dbReference type="RuleBase" id="RU361217"/>
    </source>
</evidence>
<dbReference type="Gene3D" id="6.10.250.1890">
    <property type="match status" value="1"/>
</dbReference>
<evidence type="ECO:0000256" key="5">
    <source>
        <dbReference type="ARBA" id="ARBA00023002"/>
    </source>
</evidence>
<dbReference type="SUPFAM" id="SSF54373">
    <property type="entry name" value="FAD-linked reductases, C-terminal domain"/>
    <property type="match status" value="1"/>
</dbReference>
<dbReference type="EMBL" id="VOLR01000001">
    <property type="protein sequence ID" value="TWX62839.1"/>
    <property type="molecule type" value="Genomic_DNA"/>
</dbReference>
<dbReference type="EC" id="1.1.5.3" evidence="6"/>
<comment type="caution">
    <text evidence="10">The sequence shown here is derived from an EMBL/GenBank/DDBJ whole genome shotgun (WGS) entry which is preliminary data.</text>
</comment>
<evidence type="ECO:0000313" key="11">
    <source>
        <dbReference type="Proteomes" id="UP000321525"/>
    </source>
</evidence>
<dbReference type="EMBL" id="VOLQ01000035">
    <property type="protein sequence ID" value="TWX64060.1"/>
    <property type="molecule type" value="Genomic_DNA"/>
</dbReference>
<dbReference type="InterPro" id="IPR036188">
    <property type="entry name" value="FAD/NAD-bd_sf"/>
</dbReference>
<evidence type="ECO:0000256" key="3">
    <source>
        <dbReference type="ARBA" id="ARBA00022630"/>
    </source>
</evidence>
<dbReference type="PANTHER" id="PTHR11985">
    <property type="entry name" value="GLYCEROL-3-PHOSPHATE DEHYDROGENASE"/>
    <property type="match status" value="1"/>
</dbReference>
<organism evidence="10 12">
    <name type="scientific">Colwellia hornerae</name>
    <dbReference type="NCBI Taxonomy" id="89402"/>
    <lineage>
        <taxon>Bacteria</taxon>
        <taxon>Pseudomonadati</taxon>
        <taxon>Pseudomonadota</taxon>
        <taxon>Gammaproteobacteria</taxon>
        <taxon>Alteromonadales</taxon>
        <taxon>Colwelliaceae</taxon>
        <taxon>Colwellia</taxon>
    </lineage>
</organism>
<name>A0A5C6Q5M1_9GAMM</name>
<dbReference type="InterPro" id="IPR038299">
    <property type="entry name" value="DAO_C_sf"/>
</dbReference>
<dbReference type="NCBIfam" id="NF008899">
    <property type="entry name" value="PRK12266.1"/>
    <property type="match status" value="1"/>
</dbReference>
<dbReference type="Proteomes" id="UP000321525">
    <property type="component" value="Unassembled WGS sequence"/>
</dbReference>
<comment type="similarity">
    <text evidence="2 6">Belongs to the FAD-dependent glycerol-3-phosphate dehydrogenase family.</text>
</comment>
<keyword evidence="4" id="KW-0274">FAD</keyword>
<evidence type="ECO:0000313" key="9">
    <source>
        <dbReference type="EMBL" id="TWX62839.1"/>
    </source>
</evidence>